<name>A0A2S2P407_SCHGA</name>
<dbReference type="EMBL" id="GGMR01011017">
    <property type="protein sequence ID" value="MBY23636.1"/>
    <property type="molecule type" value="Transcribed_RNA"/>
</dbReference>
<protein>
    <submittedName>
        <fullName evidence="2">Uncharacterized protein</fullName>
    </submittedName>
</protein>
<feature type="region of interest" description="Disordered" evidence="1">
    <location>
        <begin position="84"/>
        <end position="104"/>
    </location>
</feature>
<reference evidence="2" key="1">
    <citation type="submission" date="2018-04" db="EMBL/GenBank/DDBJ databases">
        <title>Transcriptome of Schizaphis graminum biotype I.</title>
        <authorList>
            <person name="Scully E.D."/>
            <person name="Geib S.M."/>
            <person name="Palmer N.A."/>
            <person name="Koch K."/>
            <person name="Bradshaw J."/>
            <person name="Heng-Moss T."/>
            <person name="Sarath G."/>
        </authorList>
    </citation>
    <scope>NUCLEOTIDE SEQUENCE</scope>
</reference>
<dbReference type="AlphaFoldDB" id="A0A2S2P407"/>
<gene>
    <name evidence="2" type="ORF">g.3933</name>
</gene>
<accession>A0A2S2P407</accession>
<proteinExistence type="predicted"/>
<organism evidence="2">
    <name type="scientific">Schizaphis graminum</name>
    <name type="common">Green bug aphid</name>
    <dbReference type="NCBI Taxonomy" id="13262"/>
    <lineage>
        <taxon>Eukaryota</taxon>
        <taxon>Metazoa</taxon>
        <taxon>Ecdysozoa</taxon>
        <taxon>Arthropoda</taxon>
        <taxon>Hexapoda</taxon>
        <taxon>Insecta</taxon>
        <taxon>Pterygota</taxon>
        <taxon>Neoptera</taxon>
        <taxon>Paraneoptera</taxon>
        <taxon>Hemiptera</taxon>
        <taxon>Sternorrhyncha</taxon>
        <taxon>Aphidomorpha</taxon>
        <taxon>Aphidoidea</taxon>
        <taxon>Aphididae</taxon>
        <taxon>Aphidini</taxon>
        <taxon>Schizaphis</taxon>
    </lineage>
</organism>
<evidence type="ECO:0000256" key="1">
    <source>
        <dbReference type="SAM" id="MobiDB-lite"/>
    </source>
</evidence>
<sequence>MRLQYTVAESDAFMQLFKITRVSRRAHYYFISSSTQSSFAAQEITTHAFACAVYMRHSNRGRQGHHRNINIYVLSFIHDSGVKSRAKESDRKHNIMSEHPKRTL</sequence>
<evidence type="ECO:0000313" key="2">
    <source>
        <dbReference type="EMBL" id="MBY23636.1"/>
    </source>
</evidence>